<keyword evidence="3 6" id="KW-0812">Transmembrane</keyword>
<dbReference type="Gene3D" id="1.20.1250.20">
    <property type="entry name" value="MFS general substrate transporter like domains"/>
    <property type="match status" value="2"/>
</dbReference>
<reference evidence="8 9" key="1">
    <citation type="submission" date="2019-06" db="EMBL/GenBank/DDBJ databases">
        <title>Whole genome shotgun sequence of Glutamicibacter uratoxydans NBRC 15515.</title>
        <authorList>
            <person name="Hosoyama A."/>
            <person name="Uohara A."/>
            <person name="Ohji S."/>
            <person name="Ichikawa N."/>
        </authorList>
    </citation>
    <scope>NUCLEOTIDE SEQUENCE [LARGE SCALE GENOMIC DNA]</scope>
    <source>
        <strain evidence="8 9">NBRC 15515</strain>
    </source>
</reference>
<organism evidence="8 9">
    <name type="scientific">Glutamicibacter uratoxydans</name>
    <name type="common">Arthrobacter uratoxydans</name>
    <dbReference type="NCBI Taxonomy" id="43667"/>
    <lineage>
        <taxon>Bacteria</taxon>
        <taxon>Bacillati</taxon>
        <taxon>Actinomycetota</taxon>
        <taxon>Actinomycetes</taxon>
        <taxon>Micrococcales</taxon>
        <taxon>Micrococcaceae</taxon>
        <taxon>Glutamicibacter</taxon>
    </lineage>
</organism>
<sequence>MIRTPLASHSPPEDFVATPEASFDAVPQAPDRVYRKIFMRLIPFLMLLWIVAWIDRVNIGFVKMRMLEELGWSEAIYGLGAGIFFLGYFFFEVPSNLLLQKIGAKKTIMRITLGWGVISILMFTVTTPVMFYIMRFLLGVFEAGFYPGIILYLTYWFPANRRAKAFGMFMSASAFAGVLGGPLAGVIMSNMHGVLGLNDWQWVFIIEGIPSIILGFVTWVYLTDRPHQAKWLTTFEKKMVQEELDAENAKLEHREHSMLGALKGKTIWLFIVIFFCIIAANSTLTFYGPSLVSEVGFKDPMVLGWIMAAVNLGGAVAMIANGFISDRTGESRWNTSIGALVGAGSLVAAGLLINVSPLGAILALGLAIIGTMGAIPVFWQMPNHFLTGAAAAGGVALINSIANLAGFGAPYMLGALKDSTGSLTPGLIIIGIVEALAAVLILSFVPKFREARKGAKGNEAAIQQDVEVEA</sequence>
<dbReference type="PANTHER" id="PTHR43791">
    <property type="entry name" value="PERMEASE-RELATED"/>
    <property type="match status" value="1"/>
</dbReference>
<dbReference type="InterPro" id="IPR020846">
    <property type="entry name" value="MFS_dom"/>
</dbReference>
<feature type="transmembrane region" description="Helical" evidence="6">
    <location>
        <begin position="391"/>
        <end position="413"/>
    </location>
</feature>
<dbReference type="InterPro" id="IPR036259">
    <property type="entry name" value="MFS_trans_sf"/>
</dbReference>
<evidence type="ECO:0000256" key="4">
    <source>
        <dbReference type="ARBA" id="ARBA00022989"/>
    </source>
</evidence>
<feature type="domain" description="Major facilitator superfamily (MFS) profile" evidence="7">
    <location>
        <begin position="41"/>
        <end position="449"/>
    </location>
</feature>
<dbReference type="PROSITE" id="PS50850">
    <property type="entry name" value="MFS"/>
    <property type="match status" value="1"/>
</dbReference>
<dbReference type="SUPFAM" id="SSF103473">
    <property type="entry name" value="MFS general substrate transporter"/>
    <property type="match status" value="1"/>
</dbReference>
<dbReference type="PANTHER" id="PTHR43791:SF36">
    <property type="entry name" value="TRANSPORTER, PUTATIVE (AFU_ORTHOLOGUE AFUA_6G08340)-RELATED"/>
    <property type="match status" value="1"/>
</dbReference>
<keyword evidence="4 6" id="KW-1133">Transmembrane helix</keyword>
<evidence type="ECO:0000259" key="7">
    <source>
        <dbReference type="PROSITE" id="PS50850"/>
    </source>
</evidence>
<dbReference type="AlphaFoldDB" id="A0A4Y4DUH6"/>
<evidence type="ECO:0000313" key="9">
    <source>
        <dbReference type="Proteomes" id="UP000316612"/>
    </source>
</evidence>
<feature type="transmembrane region" description="Helical" evidence="6">
    <location>
        <begin position="165"/>
        <end position="188"/>
    </location>
</feature>
<feature type="transmembrane region" description="Helical" evidence="6">
    <location>
        <begin position="336"/>
        <end position="353"/>
    </location>
</feature>
<name>A0A4Y4DUH6_GLUUR</name>
<dbReference type="OrthoDB" id="9773957at2"/>
<dbReference type="GO" id="GO:0022857">
    <property type="term" value="F:transmembrane transporter activity"/>
    <property type="evidence" value="ECO:0007669"/>
    <property type="project" value="InterPro"/>
</dbReference>
<dbReference type="Pfam" id="PF07690">
    <property type="entry name" value="MFS_1"/>
    <property type="match status" value="1"/>
</dbReference>
<evidence type="ECO:0000256" key="3">
    <source>
        <dbReference type="ARBA" id="ARBA00022692"/>
    </source>
</evidence>
<keyword evidence="9" id="KW-1185">Reference proteome</keyword>
<accession>A0A4Y4DUH6</accession>
<feature type="transmembrane region" description="Helical" evidence="6">
    <location>
        <begin position="74"/>
        <end position="91"/>
    </location>
</feature>
<protein>
    <submittedName>
        <fullName evidence="8">MFS transporter</fullName>
    </submittedName>
</protein>
<dbReference type="Proteomes" id="UP000316612">
    <property type="component" value="Unassembled WGS sequence"/>
</dbReference>
<proteinExistence type="predicted"/>
<keyword evidence="2" id="KW-0813">Transport</keyword>
<feature type="transmembrane region" description="Helical" evidence="6">
    <location>
        <begin position="200"/>
        <end position="222"/>
    </location>
</feature>
<comment type="caution">
    <text evidence="8">The sequence shown here is derived from an EMBL/GenBank/DDBJ whole genome shotgun (WGS) entry which is preliminary data.</text>
</comment>
<comment type="subcellular location">
    <subcellularLocation>
        <location evidence="1">Cell membrane</location>
        <topology evidence="1">Multi-pass membrane protein</topology>
    </subcellularLocation>
</comment>
<feature type="transmembrane region" description="Helical" evidence="6">
    <location>
        <begin position="37"/>
        <end position="54"/>
    </location>
</feature>
<feature type="transmembrane region" description="Helical" evidence="6">
    <location>
        <begin position="302"/>
        <end position="324"/>
    </location>
</feature>
<feature type="transmembrane region" description="Helical" evidence="6">
    <location>
        <begin position="359"/>
        <end position="379"/>
    </location>
</feature>
<keyword evidence="5 6" id="KW-0472">Membrane</keyword>
<dbReference type="FunFam" id="1.20.1250.20:FF:000018">
    <property type="entry name" value="MFS transporter permease"/>
    <property type="match status" value="1"/>
</dbReference>
<evidence type="ECO:0000313" key="8">
    <source>
        <dbReference type="EMBL" id="GED06141.1"/>
    </source>
</evidence>
<dbReference type="InterPro" id="IPR011701">
    <property type="entry name" value="MFS"/>
</dbReference>
<evidence type="ECO:0000256" key="6">
    <source>
        <dbReference type="SAM" id="Phobius"/>
    </source>
</evidence>
<dbReference type="CDD" id="cd17319">
    <property type="entry name" value="MFS_ExuT_GudP_like"/>
    <property type="match status" value="1"/>
</dbReference>
<feature type="transmembrane region" description="Helical" evidence="6">
    <location>
        <begin position="267"/>
        <end position="287"/>
    </location>
</feature>
<dbReference type="EMBL" id="BJNY01000008">
    <property type="protein sequence ID" value="GED06141.1"/>
    <property type="molecule type" value="Genomic_DNA"/>
</dbReference>
<evidence type="ECO:0000256" key="5">
    <source>
        <dbReference type="ARBA" id="ARBA00023136"/>
    </source>
</evidence>
<dbReference type="GO" id="GO:0005886">
    <property type="term" value="C:plasma membrane"/>
    <property type="evidence" value="ECO:0007669"/>
    <property type="project" value="UniProtKB-SubCell"/>
</dbReference>
<feature type="transmembrane region" description="Helical" evidence="6">
    <location>
        <begin position="140"/>
        <end position="158"/>
    </location>
</feature>
<gene>
    <name evidence="8" type="ORF">AUR04nite_16730</name>
</gene>
<feature type="transmembrane region" description="Helical" evidence="6">
    <location>
        <begin position="112"/>
        <end position="134"/>
    </location>
</feature>
<evidence type="ECO:0000256" key="2">
    <source>
        <dbReference type="ARBA" id="ARBA00022448"/>
    </source>
</evidence>
<evidence type="ECO:0000256" key="1">
    <source>
        <dbReference type="ARBA" id="ARBA00004651"/>
    </source>
</evidence>
<feature type="transmembrane region" description="Helical" evidence="6">
    <location>
        <begin position="425"/>
        <end position="445"/>
    </location>
</feature>